<gene>
    <name evidence="1" type="ORF">EHQ62_17150</name>
</gene>
<dbReference type="RefSeq" id="WP_135645104.1">
    <property type="nucleotide sequence ID" value="NZ_RQGH01000035.1"/>
</dbReference>
<proteinExistence type="predicted"/>
<evidence type="ECO:0000313" key="1">
    <source>
        <dbReference type="EMBL" id="TGL58622.1"/>
    </source>
</evidence>
<protein>
    <submittedName>
        <fullName evidence="1">Uncharacterized protein</fullName>
    </submittedName>
</protein>
<reference evidence="1" key="1">
    <citation type="journal article" date="2019" name="PLoS Negl. Trop. Dis.">
        <title>Revisiting the worldwide diversity of Leptospira species in the environment.</title>
        <authorList>
            <person name="Vincent A.T."/>
            <person name="Schiettekatte O."/>
            <person name="Bourhy P."/>
            <person name="Veyrier F.J."/>
            <person name="Picardeau M."/>
        </authorList>
    </citation>
    <scope>NUCLEOTIDE SEQUENCE [LARGE SCALE GENOMIC DNA]</scope>
    <source>
        <strain evidence="1">201702451</strain>
    </source>
</reference>
<name>A0A4Z0ZWP4_9LEPT</name>
<organism evidence="1 2">
    <name type="scientific">Leptospira jelokensis</name>
    <dbReference type="NCBI Taxonomy" id="2484931"/>
    <lineage>
        <taxon>Bacteria</taxon>
        <taxon>Pseudomonadati</taxon>
        <taxon>Spirochaetota</taxon>
        <taxon>Spirochaetia</taxon>
        <taxon>Leptospirales</taxon>
        <taxon>Leptospiraceae</taxon>
        <taxon>Leptospira</taxon>
    </lineage>
</organism>
<evidence type="ECO:0000313" key="2">
    <source>
        <dbReference type="Proteomes" id="UP000297567"/>
    </source>
</evidence>
<dbReference type="EMBL" id="RQGH01000035">
    <property type="protein sequence ID" value="TGL58622.1"/>
    <property type="molecule type" value="Genomic_DNA"/>
</dbReference>
<dbReference type="Proteomes" id="UP000297567">
    <property type="component" value="Unassembled WGS sequence"/>
</dbReference>
<dbReference type="AlphaFoldDB" id="A0A4Z0ZWP4"/>
<keyword evidence="2" id="KW-1185">Reference proteome</keyword>
<comment type="caution">
    <text evidence="1">The sequence shown here is derived from an EMBL/GenBank/DDBJ whole genome shotgun (WGS) entry which is preliminary data.</text>
</comment>
<sequence>MTTLNEEYVRRSDGKDNGAILITYAAPPEETVKDFIETCLPLTGIFERNLDIPIIYGHPMFQEGISKEGIDGLLPKIGVEWARDTRVDYLGMNEKHFKGNDSFFEFLNSFNQKPDTRRMPSENFLKRFSEATHFQQFQHTVKSEVVITGFASGNVGRKVSQWMYEAIDGILSLMVHDLPILHQGLGVMIYEDSETNLSSSDFAMPIFGFEVKVILTQVRTTFRTKPSYLFPEARKFDVHLKGSKSKFSGSFGLETYGQP</sequence>
<accession>A0A4Z0ZWP4</accession>